<feature type="chain" id="PRO_5042149740" description="Tyrosinase copper-binding domain-containing protein" evidence="3">
    <location>
        <begin position="21"/>
        <end position="332"/>
    </location>
</feature>
<dbReference type="InterPro" id="IPR002227">
    <property type="entry name" value="Tyrosinase_Cu-bd"/>
</dbReference>
<dbReference type="InterPro" id="IPR050316">
    <property type="entry name" value="Tyrosinase/Hemocyanin"/>
</dbReference>
<dbReference type="EMBL" id="JAUJFL010000008">
    <property type="protein sequence ID" value="KAK2598235.1"/>
    <property type="molecule type" value="Genomic_DNA"/>
</dbReference>
<gene>
    <name evidence="6" type="ORF">N8I77_011660</name>
</gene>
<dbReference type="PANTHER" id="PTHR11474:SF126">
    <property type="entry name" value="TYROSINASE-LIKE PROTEIN TYR-1-RELATED"/>
    <property type="match status" value="1"/>
</dbReference>
<reference evidence="6" key="1">
    <citation type="submission" date="2023-06" db="EMBL/GenBank/DDBJ databases">
        <authorList>
            <person name="Noh H."/>
        </authorList>
    </citation>
    <scope>NUCLEOTIDE SEQUENCE</scope>
    <source>
        <strain evidence="6">DUCC20226</strain>
    </source>
</reference>
<feature type="domain" description="Tyrosinase copper-binding" evidence="4">
    <location>
        <begin position="83"/>
        <end position="100"/>
    </location>
</feature>
<dbReference type="PROSITE" id="PS00498">
    <property type="entry name" value="TYROSINASE_2"/>
    <property type="match status" value="1"/>
</dbReference>
<proteinExistence type="predicted"/>
<keyword evidence="2" id="KW-0186">Copper</keyword>
<dbReference type="Proteomes" id="UP001265746">
    <property type="component" value="Unassembled WGS sequence"/>
</dbReference>
<dbReference type="Pfam" id="PF00264">
    <property type="entry name" value="Tyrosinase"/>
    <property type="match status" value="1"/>
</dbReference>
<keyword evidence="3" id="KW-0732">Signal</keyword>
<organism evidence="6 7">
    <name type="scientific">Phomopsis amygdali</name>
    <name type="common">Fusicoccum amygdali</name>
    <dbReference type="NCBI Taxonomy" id="1214568"/>
    <lineage>
        <taxon>Eukaryota</taxon>
        <taxon>Fungi</taxon>
        <taxon>Dikarya</taxon>
        <taxon>Ascomycota</taxon>
        <taxon>Pezizomycotina</taxon>
        <taxon>Sordariomycetes</taxon>
        <taxon>Sordariomycetidae</taxon>
        <taxon>Diaporthales</taxon>
        <taxon>Diaporthaceae</taxon>
        <taxon>Diaporthe</taxon>
    </lineage>
</organism>
<keyword evidence="1" id="KW-0479">Metal-binding</keyword>
<accession>A0AAD9S354</accession>
<dbReference type="InterPro" id="IPR008922">
    <property type="entry name" value="Di-copper_centre_dom_sf"/>
</dbReference>
<dbReference type="PRINTS" id="PR00092">
    <property type="entry name" value="TYROSINASE"/>
</dbReference>
<sequence>MGKFLHSLATAISGLQAVSAACTNPSQRKSWSTLTTDEKTDYINSTLCLMDPDMAPAKTGLFGSKSRWDEIQVTHVAQVQFIHTVGAFFPWHRWYMTVHENLLRNECGYTGPLPYWDEQKDQATLPLVEVNILSPSATTGFGNTTDENGCVVDGPFTGLRPTLQPNLTRTAEEGTCLQRDYKQAQFDLVSQDIVDSCFQLDQYSDLLNCLGGTPHTSGHYAIGGTMDSVSLSPADPLFFLHHTNLDRLWWEWQSQNSSRLTDMGGKNVATATSLVDLQPSDIYNVDSFLPYFGDNGNVTTLNHVLWMTGLADNVTIAEVMDINSDLICAEYV</sequence>
<feature type="domain" description="Tyrosinase copper-binding" evidence="5">
    <location>
        <begin position="235"/>
        <end position="246"/>
    </location>
</feature>
<name>A0AAD9S354_PHOAM</name>
<evidence type="ECO:0000259" key="4">
    <source>
        <dbReference type="PROSITE" id="PS00497"/>
    </source>
</evidence>
<feature type="signal peptide" evidence="3">
    <location>
        <begin position="1"/>
        <end position="20"/>
    </location>
</feature>
<evidence type="ECO:0000256" key="2">
    <source>
        <dbReference type="ARBA" id="ARBA00023008"/>
    </source>
</evidence>
<evidence type="ECO:0000313" key="6">
    <source>
        <dbReference type="EMBL" id="KAK2598235.1"/>
    </source>
</evidence>
<dbReference type="Gene3D" id="1.10.1280.10">
    <property type="entry name" value="Di-copper center containing domain from catechol oxidase"/>
    <property type="match status" value="1"/>
</dbReference>
<dbReference type="AlphaFoldDB" id="A0AAD9S354"/>
<comment type="caution">
    <text evidence="6">The sequence shown here is derived from an EMBL/GenBank/DDBJ whole genome shotgun (WGS) entry which is preliminary data.</text>
</comment>
<dbReference type="SUPFAM" id="SSF48056">
    <property type="entry name" value="Di-copper centre-containing domain"/>
    <property type="match status" value="1"/>
</dbReference>
<dbReference type="PROSITE" id="PS51257">
    <property type="entry name" value="PROKAR_LIPOPROTEIN"/>
    <property type="match status" value="1"/>
</dbReference>
<evidence type="ECO:0000259" key="5">
    <source>
        <dbReference type="PROSITE" id="PS00498"/>
    </source>
</evidence>
<dbReference type="GO" id="GO:0046872">
    <property type="term" value="F:metal ion binding"/>
    <property type="evidence" value="ECO:0007669"/>
    <property type="project" value="UniProtKB-KW"/>
</dbReference>
<evidence type="ECO:0000313" key="7">
    <source>
        <dbReference type="Proteomes" id="UP001265746"/>
    </source>
</evidence>
<evidence type="ECO:0000256" key="1">
    <source>
        <dbReference type="ARBA" id="ARBA00022723"/>
    </source>
</evidence>
<evidence type="ECO:0000256" key="3">
    <source>
        <dbReference type="SAM" id="SignalP"/>
    </source>
</evidence>
<dbReference type="PANTHER" id="PTHR11474">
    <property type="entry name" value="TYROSINASE FAMILY MEMBER"/>
    <property type="match status" value="1"/>
</dbReference>
<dbReference type="GO" id="GO:0016491">
    <property type="term" value="F:oxidoreductase activity"/>
    <property type="evidence" value="ECO:0007669"/>
    <property type="project" value="InterPro"/>
</dbReference>
<keyword evidence="7" id="KW-1185">Reference proteome</keyword>
<dbReference type="PROSITE" id="PS00497">
    <property type="entry name" value="TYROSINASE_1"/>
    <property type="match status" value="1"/>
</dbReference>
<protein>
    <recommendedName>
        <fullName evidence="4 5">Tyrosinase copper-binding domain-containing protein</fullName>
    </recommendedName>
</protein>